<evidence type="ECO:0000256" key="2">
    <source>
        <dbReference type="ARBA" id="ARBA00006275"/>
    </source>
</evidence>
<evidence type="ECO:0000256" key="1">
    <source>
        <dbReference type="ARBA" id="ARBA00004442"/>
    </source>
</evidence>
<evidence type="ECO:0000256" key="4">
    <source>
        <dbReference type="ARBA" id="ARBA00023136"/>
    </source>
</evidence>
<sequence length="492" mass="56627">MKTIIKNIVLCVILCTMVACDSWLDTTPPSQVPEEDQFDDEFGFRQALIGCYIGMADVDLYGKQLTWYSTEMQSGQYTIHSQAYVYAMGTYQYTAQRALSMLNIVWQKAYNVIANVNNALKFIDKRQGVLDPASYRMIKGELLAIRAMLHFDMMRLYGYGNLAGRTDKSTKPTVPYVTDYDKEMTPQLSYDQTIELIVKDLTDALGLLDDEPITGKHPADYYDALNDDGFFSDRTFRLNYFAVKALLARVYMWEGSDASIASARQEASDVIREGERLGLYQWVTTDLVSTDPIHSTEHITSLNIPAFTDRLTDYYLYNFLEGTAYEAIKLSEDNLLNIYQETGSGENADYRREKLFFRNSNGYYTPLKLAQDRSSGYLKLNRMPLIRLPEMYLIVAESYLRGANIDLTEAVSYLKTLRENRSNYIDISGYTRDELLTCLMNEYRREFLCEGVSFFYFKRIGAADIPNSTIVMSDEKYLWPYPAIEREMGRVQ</sequence>
<dbReference type="STRING" id="1121130.GCA_000519105_01348"/>
<evidence type="ECO:0000259" key="8">
    <source>
        <dbReference type="Pfam" id="PF14322"/>
    </source>
</evidence>
<dbReference type="InterPro" id="IPR011990">
    <property type="entry name" value="TPR-like_helical_dom_sf"/>
</dbReference>
<dbReference type="SUPFAM" id="SSF48452">
    <property type="entry name" value="TPR-like"/>
    <property type="match status" value="1"/>
</dbReference>
<evidence type="ECO:0000313" key="10">
    <source>
        <dbReference type="Proteomes" id="UP000283589"/>
    </source>
</evidence>
<comment type="similarity">
    <text evidence="2">Belongs to the SusD family.</text>
</comment>
<dbReference type="InterPro" id="IPR012944">
    <property type="entry name" value="SusD_RagB_dom"/>
</dbReference>
<comment type="subcellular location">
    <subcellularLocation>
        <location evidence="1">Cell outer membrane</location>
    </subcellularLocation>
</comment>
<protein>
    <submittedName>
        <fullName evidence="9">RagB/SusD family nutrient uptake outer membrane protein</fullName>
    </submittedName>
</protein>
<dbReference type="AlphaFoldDB" id="A0A412WVF9"/>
<feature type="signal peptide" evidence="6">
    <location>
        <begin position="1"/>
        <end position="21"/>
    </location>
</feature>
<evidence type="ECO:0000256" key="3">
    <source>
        <dbReference type="ARBA" id="ARBA00022729"/>
    </source>
</evidence>
<dbReference type="RefSeq" id="WP_118261399.1">
    <property type="nucleotide sequence ID" value="NZ_CALBWO010000014.1"/>
</dbReference>
<evidence type="ECO:0000259" key="7">
    <source>
        <dbReference type="Pfam" id="PF07980"/>
    </source>
</evidence>
<dbReference type="Pfam" id="PF07980">
    <property type="entry name" value="SusD_RagB"/>
    <property type="match status" value="1"/>
</dbReference>
<accession>A0A412WVF9</accession>
<dbReference type="GO" id="GO:0009279">
    <property type="term" value="C:cell outer membrane"/>
    <property type="evidence" value="ECO:0007669"/>
    <property type="project" value="UniProtKB-SubCell"/>
</dbReference>
<feature type="domain" description="RagB/SusD" evidence="7">
    <location>
        <begin position="341"/>
        <end position="461"/>
    </location>
</feature>
<feature type="domain" description="SusD-like N-terminal" evidence="8">
    <location>
        <begin position="23"/>
        <end position="212"/>
    </location>
</feature>
<dbReference type="Gene3D" id="1.25.40.390">
    <property type="match status" value="1"/>
</dbReference>
<keyword evidence="4" id="KW-0472">Membrane</keyword>
<feature type="chain" id="PRO_5019063452" evidence="6">
    <location>
        <begin position="22"/>
        <end position="492"/>
    </location>
</feature>
<keyword evidence="5" id="KW-0998">Cell outer membrane</keyword>
<organism evidence="9 10">
    <name type="scientific">Butyricimonas virosa</name>
    <dbReference type="NCBI Taxonomy" id="544645"/>
    <lineage>
        <taxon>Bacteria</taxon>
        <taxon>Pseudomonadati</taxon>
        <taxon>Bacteroidota</taxon>
        <taxon>Bacteroidia</taxon>
        <taxon>Bacteroidales</taxon>
        <taxon>Odoribacteraceae</taxon>
        <taxon>Butyricimonas</taxon>
    </lineage>
</organism>
<gene>
    <name evidence="9" type="ORF">DWW18_18150</name>
</gene>
<reference evidence="9 10" key="1">
    <citation type="submission" date="2018-08" db="EMBL/GenBank/DDBJ databases">
        <title>A genome reference for cultivated species of the human gut microbiota.</title>
        <authorList>
            <person name="Zou Y."/>
            <person name="Xue W."/>
            <person name="Luo G."/>
        </authorList>
    </citation>
    <scope>NUCLEOTIDE SEQUENCE [LARGE SCALE GENOMIC DNA]</scope>
    <source>
        <strain evidence="9 10">AF14-49</strain>
    </source>
</reference>
<evidence type="ECO:0000256" key="6">
    <source>
        <dbReference type="SAM" id="SignalP"/>
    </source>
</evidence>
<comment type="caution">
    <text evidence="9">The sequence shown here is derived from an EMBL/GenBank/DDBJ whole genome shotgun (WGS) entry which is preliminary data.</text>
</comment>
<keyword evidence="3 6" id="KW-0732">Signal</keyword>
<dbReference type="Proteomes" id="UP000283589">
    <property type="component" value="Unassembled WGS sequence"/>
</dbReference>
<evidence type="ECO:0000256" key="5">
    <source>
        <dbReference type="ARBA" id="ARBA00023237"/>
    </source>
</evidence>
<name>A0A412WVF9_9BACT</name>
<dbReference type="PROSITE" id="PS51257">
    <property type="entry name" value="PROKAR_LIPOPROTEIN"/>
    <property type="match status" value="1"/>
</dbReference>
<dbReference type="Pfam" id="PF14322">
    <property type="entry name" value="SusD-like_3"/>
    <property type="match status" value="1"/>
</dbReference>
<dbReference type="InterPro" id="IPR033985">
    <property type="entry name" value="SusD-like_N"/>
</dbReference>
<evidence type="ECO:0000313" key="9">
    <source>
        <dbReference type="EMBL" id="RGV31277.1"/>
    </source>
</evidence>
<dbReference type="EMBL" id="QRZA01000036">
    <property type="protein sequence ID" value="RGV31277.1"/>
    <property type="molecule type" value="Genomic_DNA"/>
</dbReference>
<proteinExistence type="inferred from homology"/>